<evidence type="ECO:0000256" key="3">
    <source>
        <dbReference type="ARBA" id="ARBA00022485"/>
    </source>
</evidence>
<feature type="binding site" evidence="11">
    <location>
        <position position="9"/>
    </location>
    <ligand>
        <name>[4Fe-4S] cluster</name>
        <dbReference type="ChEBI" id="CHEBI:49883"/>
    </ligand>
</feature>
<evidence type="ECO:0000256" key="10">
    <source>
        <dbReference type="ARBA" id="ARBA00023163"/>
    </source>
</evidence>
<evidence type="ECO:0000256" key="11">
    <source>
        <dbReference type="HAMAP-Rule" id="MF_01479"/>
    </source>
</evidence>
<dbReference type="InterPro" id="IPR034768">
    <property type="entry name" value="4FE4S_WBL"/>
</dbReference>
<feature type="binding site" evidence="11">
    <location>
        <position position="41"/>
    </location>
    <ligand>
        <name>[4Fe-4S] cluster</name>
        <dbReference type="ChEBI" id="CHEBI:49883"/>
    </ligand>
</feature>
<comment type="PTM">
    <text evidence="11">The Fe-S cluster can be nitrosylated by nitric oxide (NO).</text>
</comment>
<dbReference type="GO" id="GO:0045454">
    <property type="term" value="P:cell redox homeostasis"/>
    <property type="evidence" value="ECO:0007669"/>
    <property type="project" value="TreeGrafter"/>
</dbReference>
<evidence type="ECO:0000256" key="6">
    <source>
        <dbReference type="ARBA" id="ARBA00023014"/>
    </source>
</evidence>
<gene>
    <name evidence="11" type="primary">whiB</name>
    <name evidence="13" type="ORF">GOOTI_202_00720</name>
</gene>
<keyword evidence="11" id="KW-0963">Cytoplasm</keyword>
<sequence>MAWQDLALCAEVGGDMFFPETNQSTRAQKAVCEGCPVRAECLQWALVNDERFGVWGGLSATERRRLSRQPDAAAAA</sequence>
<dbReference type="GO" id="GO:0047134">
    <property type="term" value="F:protein-disulfide reductase [NAD(P)H] activity"/>
    <property type="evidence" value="ECO:0007669"/>
    <property type="project" value="TreeGrafter"/>
</dbReference>
<dbReference type="GO" id="GO:0046872">
    <property type="term" value="F:metal ion binding"/>
    <property type="evidence" value="ECO:0007669"/>
    <property type="project" value="UniProtKB-KW"/>
</dbReference>
<feature type="binding site" evidence="11">
    <location>
        <position position="35"/>
    </location>
    <ligand>
        <name>[4Fe-4S] cluster</name>
        <dbReference type="ChEBI" id="CHEBI:49883"/>
    </ligand>
</feature>
<dbReference type="Pfam" id="PF02467">
    <property type="entry name" value="Whib"/>
    <property type="match status" value="1"/>
</dbReference>
<evidence type="ECO:0000256" key="2">
    <source>
        <dbReference type="ARBA" id="ARBA00006597"/>
    </source>
</evidence>
<evidence type="ECO:0000256" key="1">
    <source>
        <dbReference type="ARBA" id="ARBA00004496"/>
    </source>
</evidence>
<feature type="domain" description="4Fe-4S Wbl-type" evidence="12">
    <location>
        <begin position="8"/>
        <end position="65"/>
    </location>
</feature>
<dbReference type="GO" id="GO:0051539">
    <property type="term" value="F:4 iron, 4 sulfur cluster binding"/>
    <property type="evidence" value="ECO:0007669"/>
    <property type="project" value="UniProtKB-UniRule"/>
</dbReference>
<proteinExistence type="inferred from homology"/>
<keyword evidence="3 11" id="KW-0004">4Fe-4S</keyword>
<dbReference type="AlphaFoldDB" id="H5TRV8"/>
<dbReference type="RefSeq" id="WP_007240400.1">
    <property type="nucleotide sequence ID" value="NZ_BAFB01000202.1"/>
</dbReference>
<keyword evidence="10 11" id="KW-0804">Transcription</keyword>
<keyword evidence="7 11" id="KW-0805">Transcription regulation</keyword>
<feature type="binding site" evidence="11">
    <location>
        <position position="32"/>
    </location>
    <ligand>
        <name>[4Fe-4S] cluster</name>
        <dbReference type="ChEBI" id="CHEBI:49883"/>
    </ligand>
</feature>
<evidence type="ECO:0000256" key="8">
    <source>
        <dbReference type="ARBA" id="ARBA00023125"/>
    </source>
</evidence>
<evidence type="ECO:0000313" key="14">
    <source>
        <dbReference type="Proteomes" id="UP000005038"/>
    </source>
</evidence>
<name>H5TRV8_GORO1</name>
<dbReference type="GO" id="GO:0035731">
    <property type="term" value="F:dinitrosyl-iron complex binding"/>
    <property type="evidence" value="ECO:0007669"/>
    <property type="project" value="UniProtKB-UniRule"/>
</dbReference>
<evidence type="ECO:0000256" key="5">
    <source>
        <dbReference type="ARBA" id="ARBA00023004"/>
    </source>
</evidence>
<dbReference type="HAMAP" id="MF_01479">
    <property type="entry name" value="WhiB"/>
    <property type="match status" value="1"/>
</dbReference>
<dbReference type="GO" id="GO:0003677">
    <property type="term" value="F:DNA binding"/>
    <property type="evidence" value="ECO:0007669"/>
    <property type="project" value="UniProtKB-UniRule"/>
</dbReference>
<organism evidence="13 14">
    <name type="scientific">Gordonia otitidis (strain DSM 44809 / CCUG 52243 / JCM 12355 / NBRC 100426 / IFM 10032)</name>
    <dbReference type="NCBI Taxonomy" id="1108044"/>
    <lineage>
        <taxon>Bacteria</taxon>
        <taxon>Bacillati</taxon>
        <taxon>Actinomycetota</taxon>
        <taxon>Actinomycetes</taxon>
        <taxon>Mycobacteriales</taxon>
        <taxon>Gordoniaceae</taxon>
        <taxon>Gordonia</taxon>
    </lineage>
</organism>
<comment type="subcellular location">
    <subcellularLocation>
        <location evidence="1 11">Cytoplasm</location>
    </subcellularLocation>
</comment>
<accession>H5TRV8</accession>
<dbReference type="STRING" id="1108044.GOOTI_202_00720"/>
<keyword evidence="9 11" id="KW-1015">Disulfide bond</keyword>
<dbReference type="InterPro" id="IPR003482">
    <property type="entry name" value="Whib"/>
</dbReference>
<evidence type="ECO:0000256" key="9">
    <source>
        <dbReference type="ARBA" id="ARBA00023157"/>
    </source>
</evidence>
<dbReference type="PANTHER" id="PTHR38839">
    <property type="entry name" value="TRANSCRIPTIONAL REGULATOR WHID-RELATED"/>
    <property type="match status" value="1"/>
</dbReference>
<keyword evidence="6 11" id="KW-0411">Iron-sulfur</keyword>
<dbReference type="Proteomes" id="UP000005038">
    <property type="component" value="Unassembled WGS sequence"/>
</dbReference>
<evidence type="ECO:0000313" key="13">
    <source>
        <dbReference type="EMBL" id="GAB36216.1"/>
    </source>
</evidence>
<dbReference type="PROSITE" id="PS51674">
    <property type="entry name" value="4FE4S_WBL"/>
    <property type="match status" value="1"/>
</dbReference>
<dbReference type="GO" id="GO:0045892">
    <property type="term" value="P:negative regulation of DNA-templated transcription"/>
    <property type="evidence" value="ECO:0007669"/>
    <property type="project" value="TreeGrafter"/>
</dbReference>
<keyword evidence="8 11" id="KW-0238">DNA-binding</keyword>
<protein>
    <recommendedName>
        <fullName evidence="11">Transcriptional regulator WhiB</fullName>
    </recommendedName>
</protein>
<reference evidence="13" key="1">
    <citation type="submission" date="2012-02" db="EMBL/GenBank/DDBJ databases">
        <title>Whole genome shotgun sequence of Gordonia otitidis NBRC 100426.</title>
        <authorList>
            <person name="Yoshida I."/>
            <person name="Hosoyama A."/>
            <person name="Tsuchikane K."/>
            <person name="Katsumata H."/>
            <person name="Yamazaki S."/>
            <person name="Fujita N."/>
        </authorList>
    </citation>
    <scope>NUCLEOTIDE SEQUENCE [LARGE SCALE GENOMIC DNA]</scope>
    <source>
        <strain evidence="13">NBRC 100426</strain>
    </source>
</reference>
<keyword evidence="4 11" id="KW-0479">Metal-binding</keyword>
<evidence type="ECO:0000256" key="4">
    <source>
        <dbReference type="ARBA" id="ARBA00022723"/>
    </source>
</evidence>
<comment type="caution">
    <text evidence="13">The sequence shown here is derived from an EMBL/GenBank/DDBJ whole genome shotgun (WGS) entry which is preliminary data.</text>
</comment>
<keyword evidence="5 11" id="KW-0408">Iron</keyword>
<comment type="function">
    <text evidence="11">Acts as a transcriptional regulator. Probably redox-responsive. The apo- but not holo-form probably binds DNA.</text>
</comment>
<keyword evidence="14" id="KW-1185">Reference proteome</keyword>
<comment type="PTM">
    <text evidence="11">Upon Fe-S cluster removal intramolecular disulfide bonds are formed.</text>
</comment>
<dbReference type="EMBL" id="BAFB01000202">
    <property type="protein sequence ID" value="GAB36216.1"/>
    <property type="molecule type" value="Genomic_DNA"/>
</dbReference>
<evidence type="ECO:0000256" key="7">
    <source>
        <dbReference type="ARBA" id="ARBA00023015"/>
    </source>
</evidence>
<evidence type="ECO:0000259" key="12">
    <source>
        <dbReference type="PROSITE" id="PS51674"/>
    </source>
</evidence>
<dbReference type="GO" id="GO:0005737">
    <property type="term" value="C:cytoplasm"/>
    <property type="evidence" value="ECO:0007669"/>
    <property type="project" value="UniProtKB-SubCell"/>
</dbReference>
<comment type="similarity">
    <text evidence="2 11">Belongs to the WhiB family.</text>
</comment>
<comment type="cofactor">
    <cofactor evidence="11">
        <name>[4Fe-4S] cluster</name>
        <dbReference type="ChEBI" id="CHEBI:49883"/>
    </cofactor>
    <text evidence="11">Binds 1 [4Fe-4S] cluster per subunit. Following nitrosylation of the [4Fe-4S] cluster binds 1 [4Fe-8(NO)] cluster per subunit.</text>
</comment>
<dbReference type="PANTHER" id="PTHR38839:SF4">
    <property type="entry name" value="TRANSCRIPTIONAL REGULATOR WHIB"/>
    <property type="match status" value="1"/>
</dbReference>